<dbReference type="InterPro" id="IPR001736">
    <property type="entry name" value="PLipase_D/transphosphatidylase"/>
</dbReference>
<feature type="active site" evidence="13">
    <location>
        <position position="220"/>
    </location>
</feature>
<keyword evidence="5 13" id="KW-0812">Transmembrane</keyword>
<organism evidence="16">
    <name type="scientific">Proteinivorax hydrogeniformans</name>
    <dbReference type="NCBI Taxonomy" id="1826727"/>
    <lineage>
        <taxon>Bacteria</taxon>
        <taxon>Bacillati</taxon>
        <taxon>Bacillota</taxon>
        <taxon>Clostridia</taxon>
        <taxon>Eubacteriales</taxon>
        <taxon>Proteinivoracaceae</taxon>
        <taxon>Proteinivorax</taxon>
    </lineage>
</organism>
<protein>
    <recommendedName>
        <fullName evidence="13 14">Cardiolipin synthase</fullName>
        <shortName evidence="13">CL synthase</shortName>
        <ecNumber evidence="13 14">2.7.8.-</ecNumber>
    </recommendedName>
</protein>
<evidence type="ECO:0000256" key="1">
    <source>
        <dbReference type="ARBA" id="ARBA00004651"/>
    </source>
</evidence>
<evidence type="ECO:0000256" key="4">
    <source>
        <dbReference type="ARBA" id="ARBA00022679"/>
    </source>
</evidence>
<evidence type="ECO:0000256" key="3">
    <source>
        <dbReference type="ARBA" id="ARBA00022516"/>
    </source>
</evidence>
<keyword evidence="3 13" id="KW-0444">Lipid biosynthesis</keyword>
<proteinExistence type="inferred from homology"/>
<feature type="transmembrane region" description="Helical" evidence="13">
    <location>
        <begin position="31"/>
        <end position="51"/>
    </location>
</feature>
<evidence type="ECO:0000256" key="12">
    <source>
        <dbReference type="ARBA" id="ARBA00057569"/>
    </source>
</evidence>
<feature type="active site" evidence="13">
    <location>
        <position position="227"/>
    </location>
</feature>
<comment type="subcellular location">
    <subcellularLocation>
        <location evidence="1 13">Cell membrane</location>
        <topology evidence="1 13">Multi-pass membrane protein</topology>
    </subcellularLocation>
</comment>
<sequence length="480" mass="54379">MGWLWMTLFLAIVFIISIIVLLQNRDPSRTLAWILVLFFLPGLGILLYLYLGQTHRKKKTFLKKRKSDYKAVKQLLRGNIPLTKHNEYVKSLSNDSIAKKMIPLFVNSSHAPLTTENDAEILQNGSAAFSEMLRCIKEAKSHVHVEFFIIKESDIGEEFRQALIDKAKEGIPVRLVYDAVGSWKLKKSFLKPLEDAGVDVRAFLPVSLPFLGEKLNYRNHRKILVVDGKIGFLGGLNIGDEYLGKDPKRGFWRDTHLKVAGASVYVLQTIFLRDWQFVSKQDIEVNSVKYYPPIEKKGNVSMQIVSSGPDSYWTGIQQGYFASIANAKEKVYITTPYLIPDESILVALKTAALAGIDVRILVPSIPDHKTVFWASKSHFQDLLDAGVRIYQYEKGFVHGKVIIVDDNFTSIGSANLDVRSFELSFEVNGFIYDKKICAQATKDFLEDLGNSKEVILKEYLKRPITDKIKESLARLLSPLL</sequence>
<dbReference type="NCBIfam" id="TIGR04265">
    <property type="entry name" value="bac_cardiolipin"/>
    <property type="match status" value="1"/>
</dbReference>
<feature type="transmembrane region" description="Helical" evidence="13">
    <location>
        <begin position="6"/>
        <end position="24"/>
    </location>
</feature>
<dbReference type="PANTHER" id="PTHR21248:SF20">
    <property type="entry name" value="CARDIOLIPIN SYNTHASE YWIE-RELATED"/>
    <property type="match status" value="1"/>
</dbReference>
<name>A0AAU8HUU6_9FIRM</name>
<dbReference type="FunFam" id="3.30.870.10:FF:000021">
    <property type="entry name" value="Cardiolipin synthase"/>
    <property type="match status" value="1"/>
</dbReference>
<dbReference type="InterPro" id="IPR025202">
    <property type="entry name" value="PLD-like_dom"/>
</dbReference>
<evidence type="ECO:0000256" key="7">
    <source>
        <dbReference type="ARBA" id="ARBA00022989"/>
    </source>
</evidence>
<dbReference type="RefSeq" id="WP_353893714.1">
    <property type="nucleotide sequence ID" value="NZ_CP159485.1"/>
</dbReference>
<dbReference type="Pfam" id="PF13091">
    <property type="entry name" value="PLDc_2"/>
    <property type="match status" value="2"/>
</dbReference>
<comment type="catalytic activity">
    <reaction evidence="13">
        <text>2 a 1,2-diacyl-sn-glycero-3-phospho-(1'-sn-glycerol) = a cardiolipin + glycerol</text>
        <dbReference type="Rhea" id="RHEA:31451"/>
        <dbReference type="ChEBI" id="CHEBI:17754"/>
        <dbReference type="ChEBI" id="CHEBI:62237"/>
        <dbReference type="ChEBI" id="CHEBI:64716"/>
    </reaction>
</comment>
<dbReference type="HAMAP" id="MF_01916">
    <property type="entry name" value="Cardiolipin_synth_Cls"/>
    <property type="match status" value="1"/>
</dbReference>
<feature type="active site" evidence="13">
    <location>
        <position position="405"/>
    </location>
</feature>
<reference evidence="16" key="1">
    <citation type="journal article" date="2018" name="Antonie Van Leeuwenhoek">
        <title>Proteinivorax hydrogeniformans sp. nov., an anaerobic, haloalkaliphilic bacterium fermenting proteinaceous compounds with high hydrogen production.</title>
        <authorList>
            <person name="Boltyanskaya Y."/>
            <person name="Detkova E."/>
            <person name="Pimenov N."/>
            <person name="Kevbrin V."/>
        </authorList>
    </citation>
    <scope>NUCLEOTIDE SEQUENCE</scope>
    <source>
        <strain evidence="16">Z-710</strain>
    </source>
</reference>
<dbReference type="Gene3D" id="3.30.870.10">
    <property type="entry name" value="Endonuclease Chain A"/>
    <property type="match status" value="2"/>
</dbReference>
<evidence type="ECO:0000256" key="9">
    <source>
        <dbReference type="ARBA" id="ARBA00023136"/>
    </source>
</evidence>
<evidence type="ECO:0000256" key="8">
    <source>
        <dbReference type="ARBA" id="ARBA00023098"/>
    </source>
</evidence>
<feature type="active site" evidence="13">
    <location>
        <position position="400"/>
    </location>
</feature>
<keyword evidence="10 13" id="KW-0594">Phospholipid biosynthesis</keyword>
<dbReference type="FunFam" id="3.30.870.10:FF:000014">
    <property type="entry name" value="Cardiolipin synthase"/>
    <property type="match status" value="1"/>
</dbReference>
<dbReference type="EC" id="2.7.8.-" evidence="13 14"/>
<feature type="domain" description="PLD phosphodiesterase" evidence="15">
    <location>
        <begin position="393"/>
        <end position="420"/>
    </location>
</feature>
<keyword evidence="4 13" id="KW-0808">Transferase</keyword>
<evidence type="ECO:0000256" key="11">
    <source>
        <dbReference type="ARBA" id="ARBA00023264"/>
    </source>
</evidence>
<dbReference type="InterPro" id="IPR030874">
    <property type="entry name" value="Cardiolipin_synth_Firmi"/>
</dbReference>
<evidence type="ECO:0000256" key="13">
    <source>
        <dbReference type="HAMAP-Rule" id="MF_01916"/>
    </source>
</evidence>
<dbReference type="InterPro" id="IPR027379">
    <property type="entry name" value="CLS_N"/>
</dbReference>
<keyword evidence="9 13" id="KW-0472">Membrane</keyword>
<dbReference type="GO" id="GO:0005886">
    <property type="term" value="C:plasma membrane"/>
    <property type="evidence" value="ECO:0007669"/>
    <property type="project" value="UniProtKB-SubCell"/>
</dbReference>
<keyword evidence="11 13" id="KW-1208">Phospholipid metabolism</keyword>
<evidence type="ECO:0000256" key="5">
    <source>
        <dbReference type="ARBA" id="ARBA00022692"/>
    </source>
</evidence>
<dbReference type="GO" id="GO:0008808">
    <property type="term" value="F:cardiolipin synthase activity"/>
    <property type="evidence" value="ECO:0007669"/>
    <property type="project" value="UniProtKB-UniRule"/>
</dbReference>
<feature type="domain" description="PLD phosphodiesterase" evidence="15">
    <location>
        <begin position="215"/>
        <end position="242"/>
    </location>
</feature>
<evidence type="ECO:0000256" key="2">
    <source>
        <dbReference type="ARBA" id="ARBA00022475"/>
    </source>
</evidence>
<dbReference type="PROSITE" id="PS50035">
    <property type="entry name" value="PLD"/>
    <property type="match status" value="2"/>
</dbReference>
<dbReference type="SMART" id="SM00155">
    <property type="entry name" value="PLDc"/>
    <property type="match status" value="2"/>
</dbReference>
<evidence type="ECO:0000256" key="10">
    <source>
        <dbReference type="ARBA" id="ARBA00023209"/>
    </source>
</evidence>
<gene>
    <name evidence="16" type="primary">cls</name>
    <name evidence="16" type="ORF">PRVXH_000475</name>
</gene>
<reference evidence="16" key="2">
    <citation type="submission" date="2024-06" db="EMBL/GenBank/DDBJ databases">
        <authorList>
            <person name="Petrova K.O."/>
            <person name="Toshchakov S.V."/>
            <person name="Boltjanskaja Y.V."/>
            <person name="Kevbrin V.V."/>
        </authorList>
    </citation>
    <scope>NUCLEOTIDE SEQUENCE</scope>
    <source>
        <strain evidence="16">Z-710</strain>
    </source>
</reference>
<accession>A0AAU8HUU6</accession>
<dbReference type="PANTHER" id="PTHR21248">
    <property type="entry name" value="CARDIOLIPIN SYNTHASE"/>
    <property type="match status" value="1"/>
</dbReference>
<keyword evidence="6" id="KW-0677">Repeat</keyword>
<dbReference type="CDD" id="cd09110">
    <property type="entry name" value="PLDc_CLS_1"/>
    <property type="match status" value="1"/>
</dbReference>
<comment type="similarity">
    <text evidence="13">Belongs to the phospholipase D family. Cardiolipin synthase subfamily.</text>
</comment>
<evidence type="ECO:0000256" key="14">
    <source>
        <dbReference type="NCBIfam" id="TIGR04265"/>
    </source>
</evidence>
<dbReference type="GO" id="GO:0032049">
    <property type="term" value="P:cardiolipin biosynthetic process"/>
    <property type="evidence" value="ECO:0007669"/>
    <property type="project" value="UniProtKB-UniRule"/>
</dbReference>
<dbReference type="InterPro" id="IPR022924">
    <property type="entry name" value="Cardiolipin_synthase"/>
</dbReference>
<comment type="function">
    <text evidence="12 13">Catalyzes the reversible phosphatidyl group transfer from one phosphatidylglycerol molecule to another to form cardiolipin (CL) (diphosphatidylglycerol) and glycerol.</text>
</comment>
<dbReference type="SUPFAM" id="SSF56024">
    <property type="entry name" value="Phospholipase D/nuclease"/>
    <property type="match status" value="2"/>
</dbReference>
<feature type="active site" evidence="13">
    <location>
        <position position="222"/>
    </location>
</feature>
<evidence type="ECO:0000256" key="6">
    <source>
        <dbReference type="ARBA" id="ARBA00022737"/>
    </source>
</evidence>
<keyword evidence="2 13" id="KW-1003">Cell membrane</keyword>
<evidence type="ECO:0000259" key="15">
    <source>
        <dbReference type="PROSITE" id="PS50035"/>
    </source>
</evidence>
<dbReference type="CDD" id="cd09112">
    <property type="entry name" value="PLDc_CLS_2"/>
    <property type="match status" value="1"/>
</dbReference>
<keyword evidence="8 13" id="KW-0443">Lipid metabolism</keyword>
<keyword evidence="7 13" id="KW-1133">Transmembrane helix</keyword>
<evidence type="ECO:0000313" key="16">
    <source>
        <dbReference type="EMBL" id="XCI29166.1"/>
    </source>
</evidence>
<dbReference type="AlphaFoldDB" id="A0AAU8HUU6"/>
<feature type="active site" evidence="13">
    <location>
        <position position="398"/>
    </location>
</feature>
<dbReference type="EMBL" id="CP159485">
    <property type="protein sequence ID" value="XCI29166.1"/>
    <property type="molecule type" value="Genomic_DNA"/>
</dbReference>
<dbReference type="Pfam" id="PF13396">
    <property type="entry name" value="PLDc_N"/>
    <property type="match status" value="1"/>
</dbReference>